<dbReference type="Proteomes" id="UP000241854">
    <property type="component" value="Plasmid pICON"/>
</dbReference>
<name>A0A2R4P2Y2_9BACT</name>
<gene>
    <name evidence="1" type="ORF">CCS77_2024</name>
</gene>
<keyword evidence="1" id="KW-0614">Plasmid</keyword>
<sequence>MSDGVERDVIENKEKLKSLMSIRIQLEEQEAFAENNKKVLEVISQFRAL</sequence>
<dbReference type="EMBL" id="CP021643">
    <property type="protein sequence ID" value="AVX45030.1"/>
    <property type="molecule type" value="Genomic_DNA"/>
</dbReference>
<dbReference type="AlphaFoldDB" id="A0A2R4P2Y2"/>
<accession>A0A2R4P2Y2</accession>
<protein>
    <submittedName>
        <fullName evidence="1">Uncharacterized protein</fullName>
    </submittedName>
</protein>
<evidence type="ECO:0000313" key="1">
    <source>
        <dbReference type="EMBL" id="AVX45030.1"/>
    </source>
</evidence>
<organism evidence="1 2">
    <name type="scientific">Campylobacter concisus</name>
    <dbReference type="NCBI Taxonomy" id="199"/>
    <lineage>
        <taxon>Bacteria</taxon>
        <taxon>Pseudomonadati</taxon>
        <taxon>Campylobacterota</taxon>
        <taxon>Epsilonproteobacteria</taxon>
        <taxon>Campylobacterales</taxon>
        <taxon>Campylobacteraceae</taxon>
        <taxon>Campylobacter</taxon>
    </lineage>
</organism>
<geneLocation type="plasmid" evidence="2">
    <name>picon</name>
</geneLocation>
<evidence type="ECO:0000313" key="2">
    <source>
        <dbReference type="Proteomes" id="UP000241854"/>
    </source>
</evidence>
<proteinExistence type="predicted"/>
<reference evidence="1 2" key="1">
    <citation type="journal article" date="2018" name="Emerg. Microbes Infect.">
        <title>Genomic analysis of oral Campylobacter concisus strains identified a potential bacterial molecular marker associated with active Crohn's disease.</title>
        <authorList>
            <person name="Liu F."/>
            <person name="Ma R."/>
            <person name="Tay C.Y.A."/>
            <person name="Octavia S."/>
            <person name="Lan R."/>
            <person name="Chung H.K.L."/>
            <person name="Riordan S.M."/>
            <person name="Grimm M.C."/>
            <person name="Leong R.W."/>
            <person name="Tanaka M.M."/>
            <person name="Connor S."/>
            <person name="Zhang L."/>
        </authorList>
    </citation>
    <scope>NUCLEOTIDE SEQUENCE [LARGE SCALE GENOMIC DNA]</scope>
    <source>
        <strain evidence="1 2">P2CDO4</strain>
        <plasmid evidence="1">pICON</plasmid>
    </source>
</reference>